<dbReference type="GeneID" id="9132105"/>
<dbReference type="SUPFAM" id="SSF53756">
    <property type="entry name" value="UDP-Glycosyltransferase/glycogen phosphorylase"/>
    <property type="match status" value="1"/>
</dbReference>
<sequence length="326" mass="37331">MIWIDLTNNPHVHFFSQIINFYRDIAFVTFREINNIRDIIKLYGFKAKCVGKHSTDLLGKLLNSSKRIYLLTKLIRNLNLKVAVAKHSVELPRVAFGLNIPTIFIVDNEQAEAQNRLTIPLVNILIKPIATDLEKFKNFCEVIEFDGVCEVANVNARLKIGLDENVKKYLDDEKYNIVLRPCPNSSYCNGHKDILPKIVEELNKRLDCHFIAFPRSKKQELIYKKIATVPEPLDSISLLYECDFMIGAGGTMNREAGVLGTPVVSCYPQELLGVDKYLIEKGRLYYSTNIKEIVSYVEDNIGKKLGLAKFEDPTHIIKEKILDYLY</sequence>
<dbReference type="HOGENOM" id="CLU_067068_1_0_2"/>
<reference evidence="1" key="1">
    <citation type="submission" date="2010-04" db="EMBL/GenBank/DDBJ databases">
        <title>Complete sequence of Methanocaldococcus infernus ME.</title>
        <authorList>
            <consortium name="US DOE Joint Genome Institute"/>
            <person name="Lucas S."/>
            <person name="Copeland A."/>
            <person name="Lapidus A."/>
            <person name="Cheng J.-F."/>
            <person name="Bruce D."/>
            <person name="Goodwin L."/>
            <person name="Pitluck S."/>
            <person name="Munk A.C."/>
            <person name="Detter J.C."/>
            <person name="Han C."/>
            <person name="Tapia R."/>
            <person name="Land M."/>
            <person name="Hauser L."/>
            <person name="Kyrpides N."/>
            <person name="Mikhailova N."/>
            <person name="Sieprawska-Lupa M."/>
            <person name="Whitman W.B."/>
            <person name="Woyke T."/>
        </authorList>
    </citation>
    <scope>NUCLEOTIDE SEQUENCE [LARGE SCALE GENOMIC DNA]</scope>
    <source>
        <strain evidence="1">ME</strain>
    </source>
</reference>
<dbReference type="eggNOG" id="arCOG01395">
    <property type="taxonomic scope" value="Archaea"/>
</dbReference>
<dbReference type="InterPro" id="IPR007152">
    <property type="entry name" value="DUF354"/>
</dbReference>
<dbReference type="OrthoDB" id="185087at2157"/>
<keyword evidence="2" id="KW-1185">Reference proteome</keyword>
<name>D5VT42_METIM</name>
<dbReference type="RefSeq" id="WP_013100490.1">
    <property type="nucleotide sequence ID" value="NC_014122.1"/>
</dbReference>
<dbReference type="KEGG" id="mif:Metin_1087"/>
<proteinExistence type="predicted"/>
<dbReference type="Pfam" id="PF04007">
    <property type="entry name" value="DUF354"/>
    <property type="match status" value="1"/>
</dbReference>
<evidence type="ECO:0008006" key="3">
    <source>
        <dbReference type="Google" id="ProtNLM"/>
    </source>
</evidence>
<evidence type="ECO:0000313" key="1">
    <source>
        <dbReference type="EMBL" id="ADG13745.1"/>
    </source>
</evidence>
<dbReference type="Proteomes" id="UP000002061">
    <property type="component" value="Chromosome"/>
</dbReference>
<dbReference type="AlphaFoldDB" id="D5VT42"/>
<dbReference type="EMBL" id="CP002009">
    <property type="protein sequence ID" value="ADG13745.1"/>
    <property type="molecule type" value="Genomic_DNA"/>
</dbReference>
<dbReference type="PANTHER" id="PTHR39662">
    <property type="entry name" value="DUF354 DOMAIN-CONTAINING PROTEIN-RELATED"/>
    <property type="match status" value="1"/>
</dbReference>
<organism evidence="1 2">
    <name type="scientific">Methanocaldococcus infernus (strain DSM 11812 / JCM 15783 / ME)</name>
    <dbReference type="NCBI Taxonomy" id="573063"/>
    <lineage>
        <taxon>Archaea</taxon>
        <taxon>Methanobacteriati</taxon>
        <taxon>Methanobacteriota</taxon>
        <taxon>Methanomada group</taxon>
        <taxon>Methanococci</taxon>
        <taxon>Methanococcales</taxon>
        <taxon>Methanocaldococcaceae</taxon>
        <taxon>Methanocaldococcus</taxon>
    </lineage>
</organism>
<evidence type="ECO:0000313" key="2">
    <source>
        <dbReference type="Proteomes" id="UP000002061"/>
    </source>
</evidence>
<gene>
    <name evidence="1" type="ordered locus">Metin_1087</name>
</gene>
<dbReference type="PIRSF" id="PIRSF005357">
    <property type="entry name" value="UCP005357"/>
    <property type="match status" value="1"/>
</dbReference>
<accession>D5VT42</accession>
<dbReference type="PANTHER" id="PTHR39662:SF1">
    <property type="entry name" value="DUF354 DOMAIN-CONTAINING PROTEIN"/>
    <property type="match status" value="1"/>
</dbReference>
<protein>
    <recommendedName>
        <fullName evidence="3">DUF354 domain-containing protein</fullName>
    </recommendedName>
</protein>
<dbReference type="STRING" id="573063.Metin_1087"/>